<protein>
    <recommendedName>
        <fullName evidence="3">T-complex protein 1 subunit theta</fullName>
    </recommendedName>
    <alternativeName>
        <fullName evidence="8">CCT-theta</fullName>
    </alternativeName>
</protein>
<comment type="caution">
    <text evidence="10">The sequence shown here is derived from an EMBL/GenBank/DDBJ whole genome shotgun (WGS) entry which is preliminary data.</text>
</comment>
<dbReference type="InterPro" id="IPR017998">
    <property type="entry name" value="Chaperone_TCP-1"/>
</dbReference>
<dbReference type="Gene3D" id="1.10.560.10">
    <property type="entry name" value="GroEL-like equatorial domain"/>
    <property type="match status" value="1"/>
</dbReference>
<dbReference type="FunFam" id="3.50.7.10:FF:000008">
    <property type="entry name" value="T-complex protein 1 subunit theta"/>
    <property type="match status" value="1"/>
</dbReference>
<dbReference type="InterPro" id="IPR002194">
    <property type="entry name" value="Chaperonin_TCP-1_CS"/>
</dbReference>
<reference evidence="10" key="1">
    <citation type="submission" date="2023-01" db="EMBL/GenBank/DDBJ databases">
        <title>Genome assembly of the deep-sea coral Lophelia pertusa.</title>
        <authorList>
            <person name="Herrera S."/>
            <person name="Cordes E."/>
        </authorList>
    </citation>
    <scope>NUCLEOTIDE SEQUENCE</scope>
    <source>
        <strain evidence="10">USNM1676648</strain>
        <tissue evidence="10">Polyp</tissue>
    </source>
</reference>
<dbReference type="GO" id="GO:0051082">
    <property type="term" value="F:unfolded protein binding"/>
    <property type="evidence" value="ECO:0007669"/>
    <property type="project" value="InterPro"/>
</dbReference>
<proteinExistence type="inferred from homology"/>
<evidence type="ECO:0000256" key="3">
    <source>
        <dbReference type="ARBA" id="ARBA00016981"/>
    </source>
</evidence>
<keyword evidence="11" id="KW-1185">Reference proteome</keyword>
<evidence type="ECO:0000256" key="4">
    <source>
        <dbReference type="ARBA" id="ARBA00022490"/>
    </source>
</evidence>
<dbReference type="OrthoDB" id="1748577at2759"/>
<dbReference type="GO" id="GO:0016887">
    <property type="term" value="F:ATP hydrolysis activity"/>
    <property type="evidence" value="ECO:0007669"/>
    <property type="project" value="InterPro"/>
</dbReference>
<dbReference type="GO" id="GO:0140662">
    <property type="term" value="F:ATP-dependent protein folding chaperone"/>
    <property type="evidence" value="ECO:0007669"/>
    <property type="project" value="InterPro"/>
</dbReference>
<dbReference type="Gene3D" id="3.50.7.10">
    <property type="entry name" value="GroEL"/>
    <property type="match status" value="1"/>
</dbReference>
<dbReference type="Gene3D" id="3.30.260.10">
    <property type="entry name" value="TCP-1-like chaperonin intermediate domain"/>
    <property type="match status" value="1"/>
</dbReference>
<dbReference type="SUPFAM" id="SSF54849">
    <property type="entry name" value="GroEL-intermediate domain like"/>
    <property type="match status" value="1"/>
</dbReference>
<organism evidence="10 11">
    <name type="scientific">Desmophyllum pertusum</name>
    <dbReference type="NCBI Taxonomy" id="174260"/>
    <lineage>
        <taxon>Eukaryota</taxon>
        <taxon>Metazoa</taxon>
        <taxon>Cnidaria</taxon>
        <taxon>Anthozoa</taxon>
        <taxon>Hexacorallia</taxon>
        <taxon>Scleractinia</taxon>
        <taxon>Caryophylliina</taxon>
        <taxon>Caryophylliidae</taxon>
        <taxon>Desmophyllum</taxon>
    </lineage>
</organism>
<evidence type="ECO:0000256" key="9">
    <source>
        <dbReference type="RuleBase" id="RU004187"/>
    </source>
</evidence>
<keyword evidence="4" id="KW-0963">Cytoplasm</keyword>
<name>A0A9X0DBG3_9CNID</name>
<dbReference type="PRINTS" id="PR00304">
    <property type="entry name" value="TCOMPLEXTCP1"/>
</dbReference>
<dbReference type="SUPFAM" id="SSF52029">
    <property type="entry name" value="GroEL apical domain-like"/>
    <property type="match status" value="1"/>
</dbReference>
<dbReference type="Pfam" id="PF00118">
    <property type="entry name" value="Cpn60_TCP1"/>
    <property type="match status" value="1"/>
</dbReference>
<dbReference type="InterPro" id="IPR027410">
    <property type="entry name" value="TCP-1-like_intermed_sf"/>
</dbReference>
<keyword evidence="6 9" id="KW-0067">ATP-binding</keyword>
<dbReference type="GO" id="GO:0005737">
    <property type="term" value="C:cytoplasm"/>
    <property type="evidence" value="ECO:0007669"/>
    <property type="project" value="UniProtKB-SubCell"/>
</dbReference>
<dbReference type="PROSITE" id="PS00750">
    <property type="entry name" value="TCP1_1"/>
    <property type="match status" value="1"/>
</dbReference>
<evidence type="ECO:0000313" key="11">
    <source>
        <dbReference type="Proteomes" id="UP001163046"/>
    </source>
</evidence>
<evidence type="ECO:0000256" key="6">
    <source>
        <dbReference type="ARBA" id="ARBA00022840"/>
    </source>
</evidence>
<dbReference type="SUPFAM" id="SSF48592">
    <property type="entry name" value="GroEL equatorial domain-like"/>
    <property type="match status" value="1"/>
</dbReference>
<dbReference type="PROSITE" id="PS00995">
    <property type="entry name" value="TCP1_3"/>
    <property type="match status" value="1"/>
</dbReference>
<dbReference type="GO" id="GO:0005524">
    <property type="term" value="F:ATP binding"/>
    <property type="evidence" value="ECO:0007669"/>
    <property type="project" value="UniProtKB-KW"/>
</dbReference>
<dbReference type="InterPro" id="IPR027409">
    <property type="entry name" value="GroEL-like_apical_dom_sf"/>
</dbReference>
<evidence type="ECO:0000256" key="7">
    <source>
        <dbReference type="ARBA" id="ARBA00023186"/>
    </source>
</evidence>
<dbReference type="InterPro" id="IPR012721">
    <property type="entry name" value="Chap_CCT_theta"/>
</dbReference>
<comment type="similarity">
    <text evidence="2 9">Belongs to the TCP-1 chaperonin family.</text>
</comment>
<gene>
    <name evidence="10" type="primary">CCT8_2</name>
    <name evidence="10" type="ORF">OS493_000216</name>
</gene>
<keyword evidence="7 9" id="KW-0143">Chaperone</keyword>
<evidence type="ECO:0000256" key="1">
    <source>
        <dbReference type="ARBA" id="ARBA00004496"/>
    </source>
</evidence>
<evidence type="ECO:0000256" key="5">
    <source>
        <dbReference type="ARBA" id="ARBA00022741"/>
    </source>
</evidence>
<comment type="subcellular location">
    <subcellularLocation>
        <location evidence="1">Cytoplasm</location>
    </subcellularLocation>
</comment>
<dbReference type="PANTHER" id="PTHR11353">
    <property type="entry name" value="CHAPERONIN"/>
    <property type="match status" value="1"/>
</dbReference>
<dbReference type="NCBIfam" id="TIGR02346">
    <property type="entry name" value="chap_CCT_theta"/>
    <property type="match status" value="1"/>
</dbReference>
<evidence type="ECO:0000256" key="8">
    <source>
        <dbReference type="ARBA" id="ARBA00029602"/>
    </source>
</evidence>
<dbReference type="Proteomes" id="UP001163046">
    <property type="component" value="Unassembled WGS sequence"/>
</dbReference>
<keyword evidence="5 9" id="KW-0547">Nucleotide-binding</keyword>
<dbReference type="EMBL" id="MU825396">
    <property type="protein sequence ID" value="KAJ7394407.1"/>
    <property type="molecule type" value="Genomic_DNA"/>
</dbReference>
<evidence type="ECO:0000313" key="10">
    <source>
        <dbReference type="EMBL" id="KAJ7394407.1"/>
    </source>
</evidence>
<dbReference type="InterPro" id="IPR027413">
    <property type="entry name" value="GROEL-like_equatorial_sf"/>
</dbReference>
<evidence type="ECO:0000256" key="2">
    <source>
        <dbReference type="ARBA" id="ARBA00008020"/>
    </source>
</evidence>
<dbReference type="PROSITE" id="PS00751">
    <property type="entry name" value="TCP1_2"/>
    <property type="match status" value="1"/>
</dbReference>
<dbReference type="InterPro" id="IPR002423">
    <property type="entry name" value="Cpn60/GroEL/TCP-1"/>
</dbReference>
<sequence>MALHVPKTMFQHMLKDGAKHYSGLDEAVFRNISACRQLTQITRSSLGPNGMNKMVVNHLEKLFVTNDAATIIKELEVQHPAAKMLVLASQMQEQEVGDGTNFVLVFSGALLDAAEELLRMGLSPPEVVEGYEKACKKALEILPDLSCSGLSDLRDSDEVAKALKTAVGSKQYGNEDFLSELITKACVSILPEKASFNVDNVRVAKILGSGILSSEVISGMVFKREVEGDITALRDAKIVAFSCPLDSMATETKIFCDDQIHDLERTVLIRNAEELKSFSRGEEEQLETQIRSIVDAGVNCIVSGGKVAEMALHFCNKFNLLVVRLTSKFDLRRLCRSVGATILPKFTTLLQRRLVTVMKSRFLRLEAPLSQFLNKSVRRQQCPL</sequence>
<accession>A0A9X0DBG3</accession>
<dbReference type="AlphaFoldDB" id="A0A9X0DBG3"/>